<dbReference type="Gene3D" id="1.10.1200.10">
    <property type="entry name" value="ACP-like"/>
    <property type="match status" value="1"/>
</dbReference>
<dbReference type="Gene3D" id="3.30.300.30">
    <property type="match status" value="1"/>
</dbReference>
<dbReference type="InterPro" id="IPR000873">
    <property type="entry name" value="AMP-dep_synth/lig_dom"/>
</dbReference>
<dbReference type="CDD" id="cd05930">
    <property type="entry name" value="A_NRPS"/>
    <property type="match status" value="1"/>
</dbReference>
<dbReference type="InterPro" id="IPR045851">
    <property type="entry name" value="AMP-bd_C_sf"/>
</dbReference>
<accession>A0ABT0LIC4</accession>
<dbReference type="Pfam" id="PF00550">
    <property type="entry name" value="PP-binding"/>
    <property type="match status" value="1"/>
</dbReference>
<dbReference type="InterPro" id="IPR009081">
    <property type="entry name" value="PP-bd_ACP"/>
</dbReference>
<dbReference type="SUPFAM" id="SSF56801">
    <property type="entry name" value="Acetyl-CoA synthetase-like"/>
    <property type="match status" value="1"/>
</dbReference>
<evidence type="ECO:0000313" key="3">
    <source>
        <dbReference type="Proteomes" id="UP001203423"/>
    </source>
</evidence>
<reference evidence="2 3" key="1">
    <citation type="submission" date="2022-01" db="EMBL/GenBank/DDBJ databases">
        <title>Whole genome-based taxonomy of the Shewanellaceae.</title>
        <authorList>
            <person name="Martin-Rodriguez A.J."/>
        </authorList>
    </citation>
    <scope>NUCLEOTIDE SEQUENCE [LARGE SCALE GENOMIC DNA]</scope>
    <source>
        <strain evidence="2 3">DSM 17177</strain>
    </source>
</reference>
<sequence>NIALVFEGSELTYDELNQRANQLAHHIRSQYQELHQTSLKPDTLIALYLDRSLEMVISILAVLKAGGAYVPIAPEYPQARTTFMLEDTAAPFIITQAHYEAQLSEWLRASELDCTVIPVNGERTNNDSVNENSLAAYPSDNLFSINRSSDLAYVIYTSGTTGQPKGVMIEHTCVINYLCSLIEKLPSSLGKTDFSTNYCFDLSVTTSLCPVLNGGSIYIYPENTLDIQAYEKHLNIHKINTIKMTPSMATTLLSGSSAKVEQLILGGEKLQPHHATQLTHIACDVIDEFGPTETTVGALFSRYDVDKDEGIGKPYANTRLFVFDAMTRLVPIGSSGELYIGGVGLARGYLNRPELTIERFIDNPFSSEKDIANGGTRLYKTGDLVRYLSDGDLEYLGRNDEQVKIRGHRIELGEIKTALERLGGIKQAVVLDYKSMQHHFLAAYIVPDFSIDSIYFNNDRRSLSRHLAETELTLDIEGIKQGLAASLPEYMIPTSVTVIEAVPLTLNGKLDKRALPDPMLIDVTNYSPPRNDIEQQLCQIWQAVLGLEKVGIWDDFFHIGGDSIKAISLVTEMSMRASFDVSLVTLFSYPKISSLCAFSGQRKQAASLLYTLTPASQAKEQLIMIHPGTAGAEVYHYLGLALAPRFNCIGIDNHNLMSDTKIGSLKIIALMYLDLIIEAKLHHRPINILGWSLGGNIALEMAYQLELRGYTDVQVYLLDTVIHNDATRAVLDKLDEDIHSDPVQMAMGRDVTKEYLERVLEAAPFENDIHQERLSGSLNHSRVTLFKAEEMMCNEKDHEAQIEFDELINQLADNNIQTVMDNPLKIVPIKDKHHINIIEAVETISANIVNRSS</sequence>
<dbReference type="PROSITE" id="PS00455">
    <property type="entry name" value="AMP_BINDING"/>
    <property type="match status" value="1"/>
</dbReference>
<proteinExistence type="predicted"/>
<name>A0ABT0LIC4_9GAMM</name>
<evidence type="ECO:0000313" key="2">
    <source>
        <dbReference type="EMBL" id="MCL1127447.1"/>
    </source>
</evidence>
<feature type="domain" description="Carrier" evidence="1">
    <location>
        <begin position="528"/>
        <end position="603"/>
    </location>
</feature>
<dbReference type="NCBIfam" id="TIGR01733">
    <property type="entry name" value="AA-adenyl-dom"/>
    <property type="match status" value="1"/>
</dbReference>
<dbReference type="Pfam" id="PF00975">
    <property type="entry name" value="Thioesterase"/>
    <property type="match status" value="1"/>
</dbReference>
<organism evidence="2 3">
    <name type="scientific">Shewanella surugensis</name>
    <dbReference type="NCBI Taxonomy" id="212020"/>
    <lineage>
        <taxon>Bacteria</taxon>
        <taxon>Pseudomonadati</taxon>
        <taxon>Pseudomonadota</taxon>
        <taxon>Gammaproteobacteria</taxon>
        <taxon>Alteromonadales</taxon>
        <taxon>Shewanellaceae</taxon>
        <taxon>Shewanella</taxon>
    </lineage>
</organism>
<dbReference type="PRINTS" id="PR00154">
    <property type="entry name" value="AMPBINDING"/>
</dbReference>
<dbReference type="InterPro" id="IPR010071">
    <property type="entry name" value="AA_adenyl_dom"/>
</dbReference>
<protein>
    <submittedName>
        <fullName evidence="2">Amino acid adenylation domain-containing protein</fullName>
    </submittedName>
</protein>
<dbReference type="EMBL" id="JAKIKS010000161">
    <property type="protein sequence ID" value="MCL1127447.1"/>
    <property type="molecule type" value="Genomic_DNA"/>
</dbReference>
<dbReference type="InterPro" id="IPR036736">
    <property type="entry name" value="ACP-like_sf"/>
</dbReference>
<dbReference type="Gene3D" id="3.40.50.1820">
    <property type="entry name" value="alpha/beta hydrolase"/>
    <property type="match status" value="1"/>
</dbReference>
<dbReference type="PROSITE" id="PS50075">
    <property type="entry name" value="CARRIER"/>
    <property type="match status" value="1"/>
</dbReference>
<dbReference type="Pfam" id="PF00501">
    <property type="entry name" value="AMP-binding"/>
    <property type="match status" value="1"/>
</dbReference>
<dbReference type="SUPFAM" id="SSF47336">
    <property type="entry name" value="ACP-like"/>
    <property type="match status" value="1"/>
</dbReference>
<dbReference type="PANTHER" id="PTHR45527:SF1">
    <property type="entry name" value="FATTY ACID SYNTHASE"/>
    <property type="match status" value="1"/>
</dbReference>
<keyword evidence="3" id="KW-1185">Reference proteome</keyword>
<dbReference type="Gene3D" id="3.40.50.980">
    <property type="match status" value="2"/>
</dbReference>
<dbReference type="InterPro" id="IPR029058">
    <property type="entry name" value="AB_hydrolase_fold"/>
</dbReference>
<dbReference type="InterPro" id="IPR020459">
    <property type="entry name" value="AMP-binding"/>
</dbReference>
<dbReference type="PANTHER" id="PTHR45527">
    <property type="entry name" value="NONRIBOSOMAL PEPTIDE SYNTHETASE"/>
    <property type="match status" value="1"/>
</dbReference>
<dbReference type="SUPFAM" id="SSF53474">
    <property type="entry name" value="alpha/beta-Hydrolases"/>
    <property type="match status" value="1"/>
</dbReference>
<comment type="caution">
    <text evidence="2">The sequence shown here is derived from an EMBL/GenBank/DDBJ whole genome shotgun (WGS) entry which is preliminary data.</text>
</comment>
<feature type="non-terminal residue" evidence="2">
    <location>
        <position position="1"/>
    </location>
</feature>
<dbReference type="Gene3D" id="2.30.38.10">
    <property type="entry name" value="Luciferase, Domain 3"/>
    <property type="match status" value="1"/>
</dbReference>
<dbReference type="InterPro" id="IPR001031">
    <property type="entry name" value="Thioesterase"/>
</dbReference>
<dbReference type="InterPro" id="IPR020845">
    <property type="entry name" value="AMP-binding_CS"/>
</dbReference>
<dbReference type="RefSeq" id="WP_248942894.1">
    <property type="nucleotide sequence ID" value="NZ_JAKIKS010000161.1"/>
</dbReference>
<evidence type="ECO:0000259" key="1">
    <source>
        <dbReference type="PROSITE" id="PS50075"/>
    </source>
</evidence>
<gene>
    <name evidence="2" type="ORF">L2764_23975</name>
</gene>
<dbReference type="Proteomes" id="UP001203423">
    <property type="component" value="Unassembled WGS sequence"/>
</dbReference>